<dbReference type="Proteomes" id="UP000248054">
    <property type="component" value="Unassembled WGS sequence"/>
</dbReference>
<name>A0A2V4XM58_9FLAO</name>
<sequence length="207" mass="24534">MTILIFQQNLYSQKEIVGKVEFYKSVESEYRILESFPDGTIKNLTNRKHKIKIEQKDSISEIVTDSTGIFKFTTDLKKIIRIKVNDHSPVLNETFEFDFNEIRDTLKLRISDKKLAVYRDSIAEPEFYKLYSEKQAELDFENGIRRVFGGGGFLADETYKRNKLLAKKYNLKYEYLFGCIVERNKIRIINRYNEVMKKLIGIKENVW</sequence>
<dbReference type="EMBL" id="QJTD01000001">
    <property type="protein sequence ID" value="PYE83169.1"/>
    <property type="molecule type" value="Genomic_DNA"/>
</dbReference>
<protein>
    <submittedName>
        <fullName evidence="1">Uncharacterized protein</fullName>
    </submittedName>
</protein>
<evidence type="ECO:0000313" key="2">
    <source>
        <dbReference type="Proteomes" id="UP000248054"/>
    </source>
</evidence>
<organism evidence="1 2">
    <name type="scientific">Winogradskyella epiphytica</name>
    <dbReference type="NCBI Taxonomy" id="262005"/>
    <lineage>
        <taxon>Bacteria</taxon>
        <taxon>Pseudomonadati</taxon>
        <taxon>Bacteroidota</taxon>
        <taxon>Flavobacteriia</taxon>
        <taxon>Flavobacteriales</taxon>
        <taxon>Flavobacteriaceae</taxon>
        <taxon>Winogradskyella</taxon>
    </lineage>
</organism>
<gene>
    <name evidence="1" type="ORF">DFQ11_101600</name>
</gene>
<reference evidence="1 2" key="1">
    <citation type="submission" date="2018-06" db="EMBL/GenBank/DDBJ databases">
        <title>Genomic Encyclopedia of Type Strains, Phase III (KMG-III): the genomes of soil and plant-associated and newly described type strains.</title>
        <authorList>
            <person name="Whitman W."/>
        </authorList>
    </citation>
    <scope>NUCLEOTIDE SEQUENCE [LARGE SCALE GENOMIC DNA]</scope>
    <source>
        <strain evidence="1 2">CECT 7945</strain>
    </source>
</reference>
<evidence type="ECO:0000313" key="1">
    <source>
        <dbReference type="EMBL" id="PYE83169.1"/>
    </source>
</evidence>
<comment type="caution">
    <text evidence="1">The sequence shown here is derived from an EMBL/GenBank/DDBJ whole genome shotgun (WGS) entry which is preliminary data.</text>
</comment>
<accession>A0A2V4XM58</accession>
<dbReference type="AlphaFoldDB" id="A0A2V4XM58"/>
<keyword evidence="2" id="KW-1185">Reference proteome</keyword>
<proteinExistence type="predicted"/>